<dbReference type="EMBL" id="JAPDRP010000025">
    <property type="protein sequence ID" value="KAJ9636239.1"/>
    <property type="molecule type" value="Genomic_DNA"/>
</dbReference>
<comment type="caution">
    <text evidence="1">The sequence shown here is derived from an EMBL/GenBank/DDBJ whole genome shotgun (WGS) entry which is preliminary data.</text>
</comment>
<name>A0ACC2YMB3_9PEZI</name>
<sequence>MARPVPPASGRDDTRFAKRDNAPGFATTYHTEYFYATVLGGVDSTTLTAFGASATPPSAGATSTAIHQPAIAPSAISSSAHASSTALTPGQVAKEALIGGFTGLIAAGSLGGLAIKFGSTANAVYDTNIAVQSLQSLHSMQLLDAIPISENFAEAVAVANTPASVEFFSELSTQLANQGLQLSTETLRNMITNFGAEAVTSAAEAQPLNAASGSAPASGAAAQIQPDVEFLNSLCRGLGRTLYDPRFNNAADILPIADAAIQAAATAAGGVGTAAGTAAGIAKFAQLAGIDATAATEAIMGQVIAETVGGIAHMPFAPFSFLAHAFQHLMTPATIAATYNLPQWPRPASESFHTAPDSGNPSSSTESFNTTPESVNPSSSTESFRTAPESESFHTAPEGSSEAPSEGGSAETAIHHEIPGAKYRTHDTSSYGSEDTVGSESTASSTETVIHHEIPGAEVLSHDASSSGPESTVGSESTSGSESTASTSETVIHRKVPDAASPDSSGSSESQYYDAPSSPSAAPASAQLAQPTSAANPHPQPAPPVKGQSSPAAKPAAPAPAPAVIPPATQSTAGKPLTPEEATALTAEQDFQAEYARTHPNNGGKPVCKNASGFCQYGDHR</sequence>
<organism evidence="1 2">
    <name type="scientific">Coniosporium tulheliwenetii</name>
    <dbReference type="NCBI Taxonomy" id="3383036"/>
    <lineage>
        <taxon>Eukaryota</taxon>
        <taxon>Fungi</taxon>
        <taxon>Dikarya</taxon>
        <taxon>Ascomycota</taxon>
        <taxon>Pezizomycotina</taxon>
        <taxon>Dothideomycetes</taxon>
        <taxon>Dothideomycetes incertae sedis</taxon>
        <taxon>Coniosporium</taxon>
    </lineage>
</organism>
<dbReference type="Proteomes" id="UP001172680">
    <property type="component" value="Unassembled WGS sequence"/>
</dbReference>
<accession>A0ACC2YMB3</accession>
<keyword evidence="2" id="KW-1185">Reference proteome</keyword>
<evidence type="ECO:0000313" key="2">
    <source>
        <dbReference type="Proteomes" id="UP001172680"/>
    </source>
</evidence>
<gene>
    <name evidence="1" type="ORF">H2199_007914</name>
</gene>
<reference evidence="1" key="1">
    <citation type="submission" date="2022-10" db="EMBL/GenBank/DDBJ databases">
        <title>Culturing micro-colonial fungi from biological soil crusts in the Mojave desert and describing Neophaeococcomyces mojavensis, and introducing the new genera and species Taxawa tesnikishii.</title>
        <authorList>
            <person name="Kurbessoian T."/>
            <person name="Stajich J.E."/>
        </authorList>
    </citation>
    <scope>NUCLEOTIDE SEQUENCE</scope>
    <source>
        <strain evidence="1">JES_115</strain>
    </source>
</reference>
<protein>
    <submittedName>
        <fullName evidence="1">Uncharacterized protein</fullName>
    </submittedName>
</protein>
<proteinExistence type="predicted"/>
<evidence type="ECO:0000313" key="1">
    <source>
        <dbReference type="EMBL" id="KAJ9636239.1"/>
    </source>
</evidence>